<feature type="domain" description="FMN hydroxy acid dehydrogenase" evidence="10">
    <location>
        <begin position="2"/>
        <end position="387"/>
    </location>
</feature>
<evidence type="ECO:0000256" key="1">
    <source>
        <dbReference type="ARBA" id="ARBA00001917"/>
    </source>
</evidence>
<evidence type="ECO:0000259" key="10">
    <source>
        <dbReference type="PROSITE" id="PS51349"/>
    </source>
</evidence>
<protein>
    <recommendedName>
        <fullName evidence="10">FMN hydroxy acid dehydrogenase domain-containing protein</fullName>
    </recommendedName>
</protein>
<feature type="binding site" evidence="9">
    <location>
        <position position="267"/>
    </location>
    <ligand>
        <name>glyoxylate</name>
        <dbReference type="ChEBI" id="CHEBI:36655"/>
    </ligand>
</feature>
<feature type="binding site" evidence="9">
    <location>
        <position position="264"/>
    </location>
    <ligand>
        <name>glyoxylate</name>
        <dbReference type="ChEBI" id="CHEBI:36655"/>
    </ligand>
</feature>
<evidence type="ECO:0000313" key="11">
    <source>
        <dbReference type="EMBL" id="PIC22815.1"/>
    </source>
</evidence>
<keyword evidence="2 9" id="KW-0285">Flavoprotein</keyword>
<dbReference type="PIRSF" id="PIRSF000138">
    <property type="entry name" value="Al-hdrx_acd_dh"/>
    <property type="match status" value="1"/>
</dbReference>
<sequence length="390" mass="42992">MTPLPALLTLDDYRKYSERNLIKLARDYYESGAEQETTLRRNVSAFDNLLIRPRCLRSVESIDTSVTWLNGKRAAYPLGIAPTAFQKMATKDGELSTVRGAAASKSIMICSSWSTTSIEDIGKEAKIVGAALWFQLYVYKDRNVTESLIHRAEAAGVEALVLTVDTPVLGRRLKDTYNKFSLPKHLKFANFESNTQAEMPKGHTGESGFMQYVSSQIDPSLDWKTLEWIKTKTKLPVIVKGVMRGDDALLALGAGVDGIIVSNHGGRQMDSSIATIEALPEVLAAVDKRIPVWMDGGVRNGRDIFKAVALGARGVFVGRPVLWGLATSVIFPFFSFFFYCSIINVQGSSGVAAVLGILQKEFLHSMQLSGYRSIEELQKDDRAVVHCSKL</sequence>
<dbReference type="SUPFAM" id="SSF51395">
    <property type="entry name" value="FMN-linked oxidoreductases"/>
    <property type="match status" value="1"/>
</dbReference>
<feature type="binding site" evidence="9">
    <location>
        <begin position="82"/>
        <end position="84"/>
    </location>
    <ligand>
        <name>FMN</name>
        <dbReference type="ChEBI" id="CHEBI:58210"/>
    </ligand>
</feature>
<evidence type="ECO:0000256" key="4">
    <source>
        <dbReference type="ARBA" id="ARBA00023002"/>
    </source>
</evidence>
<keyword evidence="4" id="KW-0560">Oxidoreductase</keyword>
<keyword evidence="12" id="KW-1185">Reference proteome</keyword>
<reference evidence="12" key="1">
    <citation type="submission" date="2017-10" db="EMBL/GenBank/DDBJ databases">
        <title>Rapid genome shrinkage in a self-fertile nematode reveals novel sperm competition proteins.</title>
        <authorList>
            <person name="Yin D."/>
            <person name="Schwarz E.M."/>
            <person name="Thomas C.G."/>
            <person name="Felde R.L."/>
            <person name="Korf I.F."/>
            <person name="Cutter A.D."/>
            <person name="Schartner C.M."/>
            <person name="Ralston E.J."/>
            <person name="Meyer B.J."/>
            <person name="Haag E.S."/>
        </authorList>
    </citation>
    <scope>NUCLEOTIDE SEQUENCE [LARGE SCALE GENOMIC DNA]</scope>
    <source>
        <strain evidence="12">JU1422</strain>
    </source>
</reference>
<feature type="active site" description="Proton acceptor" evidence="8">
    <location>
        <position position="264"/>
    </location>
</feature>
<dbReference type="FunFam" id="3.20.20.70:FF:000029">
    <property type="entry name" value="L-lactate dehydrogenase"/>
    <property type="match status" value="1"/>
</dbReference>
<feature type="binding site" evidence="9">
    <location>
        <begin position="318"/>
        <end position="319"/>
    </location>
    <ligand>
        <name>FMN</name>
        <dbReference type="ChEBI" id="CHEBI:58210"/>
    </ligand>
</feature>
<comment type="caution">
    <text evidence="11">The sequence shown here is derived from an EMBL/GenBank/DDBJ whole genome shotgun (WGS) entry which is preliminary data.</text>
</comment>
<keyword evidence="3 9" id="KW-0288">FMN</keyword>
<proteinExistence type="inferred from homology"/>
<gene>
    <name evidence="11" type="primary">Cni-F41E6.5</name>
    <name evidence="11" type="synonym">Cnig_chr_V.g16741</name>
    <name evidence="11" type="ORF">B9Z55_016741</name>
</gene>
<dbReference type="PROSITE" id="PS00557">
    <property type="entry name" value="FMN_HYDROXY_ACID_DH_1"/>
    <property type="match status" value="1"/>
</dbReference>
<comment type="cofactor">
    <cofactor evidence="1">
        <name>FMN</name>
        <dbReference type="ChEBI" id="CHEBI:58210"/>
    </cofactor>
</comment>
<dbReference type="GO" id="GO:0001561">
    <property type="term" value="P:fatty acid alpha-oxidation"/>
    <property type="evidence" value="ECO:0007669"/>
    <property type="project" value="TreeGrafter"/>
</dbReference>
<evidence type="ECO:0000256" key="8">
    <source>
        <dbReference type="PIRSR" id="PIRSR000138-1"/>
    </source>
</evidence>
<dbReference type="GO" id="GO:0010181">
    <property type="term" value="F:FMN binding"/>
    <property type="evidence" value="ECO:0007669"/>
    <property type="project" value="InterPro"/>
</dbReference>
<dbReference type="Pfam" id="PF01070">
    <property type="entry name" value="FMN_dh"/>
    <property type="match status" value="1"/>
</dbReference>
<dbReference type="InterPro" id="IPR013785">
    <property type="entry name" value="Aldolase_TIM"/>
</dbReference>
<evidence type="ECO:0000256" key="2">
    <source>
        <dbReference type="ARBA" id="ARBA00022630"/>
    </source>
</evidence>
<comment type="catalytic activity">
    <reaction evidence="7">
        <text>2-hydroxyoctanoate + O2 = 2-oxooctanoate + H2O2</text>
        <dbReference type="Rhea" id="RHEA:67940"/>
        <dbReference type="ChEBI" id="CHEBI:15379"/>
        <dbReference type="ChEBI" id="CHEBI:16240"/>
        <dbReference type="ChEBI" id="CHEBI:133514"/>
        <dbReference type="ChEBI" id="CHEBI:176689"/>
    </reaction>
    <physiologicalReaction direction="left-to-right" evidence="7">
        <dbReference type="Rhea" id="RHEA:67941"/>
    </physiologicalReaction>
</comment>
<comment type="catalytic activity">
    <reaction evidence="6">
        <text>a (2S)-2-hydroxycarboxylate + O2 = a 2-oxocarboxylate + H2O2</text>
        <dbReference type="Rhea" id="RHEA:16789"/>
        <dbReference type="ChEBI" id="CHEBI:15379"/>
        <dbReference type="ChEBI" id="CHEBI:16240"/>
        <dbReference type="ChEBI" id="CHEBI:35179"/>
        <dbReference type="ChEBI" id="CHEBI:58123"/>
        <dbReference type="EC" id="1.1.3.15"/>
    </reaction>
    <physiologicalReaction direction="left-to-right" evidence="6">
        <dbReference type="Rhea" id="RHEA:16790"/>
    </physiologicalReaction>
</comment>
<feature type="binding site" evidence="9">
    <location>
        <position position="240"/>
    </location>
    <ligand>
        <name>FMN</name>
        <dbReference type="ChEBI" id="CHEBI:58210"/>
    </ligand>
</feature>
<feature type="binding site" evidence="9">
    <location>
        <position position="262"/>
    </location>
    <ligand>
        <name>FMN</name>
        <dbReference type="ChEBI" id="CHEBI:58210"/>
    </ligand>
</feature>
<comment type="similarity">
    <text evidence="5">Belongs to the FMN-dependent alpha-hydroxy acid dehydrogenase family.</text>
</comment>
<dbReference type="PANTHER" id="PTHR10578:SF149">
    <property type="entry name" value="2-HYDROXYACID OXIDASE 2"/>
    <property type="match status" value="1"/>
</dbReference>
<feature type="binding site" evidence="9">
    <location>
        <position position="172"/>
    </location>
    <ligand>
        <name>glyoxylate</name>
        <dbReference type="ChEBI" id="CHEBI:36655"/>
    </ligand>
</feature>
<dbReference type="Gene3D" id="3.20.20.70">
    <property type="entry name" value="Aldolase class I"/>
    <property type="match status" value="1"/>
</dbReference>
<dbReference type="OrthoDB" id="25826at2759"/>
<feature type="binding site" evidence="9">
    <location>
        <position position="28"/>
    </location>
    <ligand>
        <name>glyoxylate</name>
        <dbReference type="ChEBI" id="CHEBI:36655"/>
    </ligand>
</feature>
<dbReference type="CDD" id="cd02809">
    <property type="entry name" value="alpha_hydroxyacid_oxid_FMN"/>
    <property type="match status" value="1"/>
</dbReference>
<accession>A0A2G5T616</accession>
<evidence type="ECO:0000256" key="5">
    <source>
        <dbReference type="ARBA" id="ARBA00024042"/>
    </source>
</evidence>
<dbReference type="PANTHER" id="PTHR10578">
    <property type="entry name" value="S -2-HYDROXY-ACID OXIDASE-RELATED"/>
    <property type="match status" value="1"/>
</dbReference>
<evidence type="ECO:0000313" key="12">
    <source>
        <dbReference type="Proteomes" id="UP000230233"/>
    </source>
</evidence>
<feature type="binding site" evidence="9">
    <location>
        <position position="137"/>
    </location>
    <ligand>
        <name>glyoxylate</name>
        <dbReference type="ChEBI" id="CHEBI:36655"/>
    </ligand>
</feature>
<evidence type="ECO:0000256" key="3">
    <source>
        <dbReference type="ARBA" id="ARBA00022643"/>
    </source>
</evidence>
<dbReference type="Proteomes" id="UP000230233">
    <property type="component" value="Chromosome V"/>
</dbReference>
<feature type="binding site" evidence="9">
    <location>
        <begin position="295"/>
        <end position="299"/>
    </location>
    <ligand>
        <name>FMN</name>
        <dbReference type="ChEBI" id="CHEBI:58210"/>
    </ligand>
</feature>
<dbReference type="InterPro" id="IPR012133">
    <property type="entry name" value="Alpha-hydoxy_acid_DH_FMN"/>
</dbReference>
<name>A0A2G5T616_9PELO</name>
<dbReference type="GO" id="GO:0005782">
    <property type="term" value="C:peroxisomal matrix"/>
    <property type="evidence" value="ECO:0007669"/>
    <property type="project" value="TreeGrafter"/>
</dbReference>
<evidence type="ECO:0000256" key="6">
    <source>
        <dbReference type="ARBA" id="ARBA00029325"/>
    </source>
</evidence>
<dbReference type="EMBL" id="PDUG01000005">
    <property type="protein sequence ID" value="PIC22815.1"/>
    <property type="molecule type" value="Genomic_DNA"/>
</dbReference>
<dbReference type="GO" id="GO:0003973">
    <property type="term" value="F:(S)-2-hydroxy-acid oxidase activity"/>
    <property type="evidence" value="ECO:0007669"/>
    <property type="project" value="UniProtKB-EC"/>
</dbReference>
<dbReference type="InterPro" id="IPR000262">
    <property type="entry name" value="FMN-dep_DH"/>
</dbReference>
<organism evidence="11 12">
    <name type="scientific">Caenorhabditis nigoni</name>
    <dbReference type="NCBI Taxonomy" id="1611254"/>
    <lineage>
        <taxon>Eukaryota</taxon>
        <taxon>Metazoa</taxon>
        <taxon>Ecdysozoa</taxon>
        <taxon>Nematoda</taxon>
        <taxon>Chromadorea</taxon>
        <taxon>Rhabditida</taxon>
        <taxon>Rhabditina</taxon>
        <taxon>Rhabditomorpha</taxon>
        <taxon>Rhabditoidea</taxon>
        <taxon>Rhabditidae</taxon>
        <taxon>Peloderinae</taxon>
        <taxon>Caenorhabditis</taxon>
    </lineage>
</organism>
<feature type="binding site" evidence="9">
    <location>
        <position position="135"/>
    </location>
    <ligand>
        <name>FMN</name>
        <dbReference type="ChEBI" id="CHEBI:58210"/>
    </ligand>
</feature>
<feature type="binding site" evidence="9">
    <location>
        <position position="111"/>
    </location>
    <ligand>
        <name>FMN</name>
        <dbReference type="ChEBI" id="CHEBI:58210"/>
    </ligand>
</feature>
<dbReference type="InterPro" id="IPR008259">
    <property type="entry name" value="FMN_hydac_DH_AS"/>
</dbReference>
<dbReference type="PROSITE" id="PS51349">
    <property type="entry name" value="FMN_HYDROXY_ACID_DH_2"/>
    <property type="match status" value="1"/>
</dbReference>
<evidence type="ECO:0000256" key="9">
    <source>
        <dbReference type="PIRSR" id="PIRSR000138-2"/>
    </source>
</evidence>
<dbReference type="InterPro" id="IPR037396">
    <property type="entry name" value="FMN_HAD"/>
</dbReference>
<feature type="binding site" evidence="9">
    <location>
        <position position="163"/>
    </location>
    <ligand>
        <name>FMN</name>
        <dbReference type="ChEBI" id="CHEBI:58210"/>
    </ligand>
</feature>
<dbReference type="STRING" id="1611254.A0A2G5T616"/>
<evidence type="ECO:0000256" key="7">
    <source>
        <dbReference type="ARBA" id="ARBA00029327"/>
    </source>
</evidence>
<dbReference type="AlphaFoldDB" id="A0A2G5T616"/>